<evidence type="ECO:0000313" key="2">
    <source>
        <dbReference type="Proteomes" id="UP001230649"/>
    </source>
</evidence>
<organism evidence="1 2">
    <name type="scientific">Naganishia adeliensis</name>
    <dbReference type="NCBI Taxonomy" id="92952"/>
    <lineage>
        <taxon>Eukaryota</taxon>
        <taxon>Fungi</taxon>
        <taxon>Dikarya</taxon>
        <taxon>Basidiomycota</taxon>
        <taxon>Agaricomycotina</taxon>
        <taxon>Tremellomycetes</taxon>
        <taxon>Filobasidiales</taxon>
        <taxon>Filobasidiaceae</taxon>
        <taxon>Naganishia</taxon>
    </lineage>
</organism>
<gene>
    <name evidence="1" type="ORF">QFC20_007705</name>
</gene>
<evidence type="ECO:0000313" key="1">
    <source>
        <dbReference type="EMBL" id="KAJ9091171.1"/>
    </source>
</evidence>
<accession>A0ACC2UX38</accession>
<name>A0ACC2UX38_9TREE</name>
<protein>
    <submittedName>
        <fullName evidence="1">Uncharacterized protein</fullName>
    </submittedName>
</protein>
<dbReference type="Proteomes" id="UP001230649">
    <property type="component" value="Unassembled WGS sequence"/>
</dbReference>
<comment type="caution">
    <text evidence="1">The sequence shown here is derived from an EMBL/GenBank/DDBJ whole genome shotgun (WGS) entry which is preliminary data.</text>
</comment>
<proteinExistence type="predicted"/>
<sequence>MTGQFTVSDGGLAQTLDQPIKFAHAWGWSVVLKNFKYHDPDLAAAMMRFGWKVMSYSLSNDWTICLRVVAELPTPPLRGNLLQVKERFDTSFMQSASSFGNTVAHPGTTSQPSAVNHQACRQARESPRMPLIQQG</sequence>
<reference evidence="1" key="1">
    <citation type="submission" date="2023-04" db="EMBL/GenBank/DDBJ databases">
        <title>Draft Genome sequencing of Naganishia species isolated from polar environments using Oxford Nanopore Technology.</title>
        <authorList>
            <person name="Leo P."/>
            <person name="Venkateswaran K."/>
        </authorList>
    </citation>
    <scope>NUCLEOTIDE SEQUENCE</scope>
    <source>
        <strain evidence="1">MNA-CCFEE 5262</strain>
    </source>
</reference>
<dbReference type="EMBL" id="JASBWS010000209">
    <property type="protein sequence ID" value="KAJ9091171.1"/>
    <property type="molecule type" value="Genomic_DNA"/>
</dbReference>
<keyword evidence="2" id="KW-1185">Reference proteome</keyword>